<dbReference type="Proteomes" id="UP000816034">
    <property type="component" value="Unassembled WGS sequence"/>
</dbReference>
<accession>A0AA88GU46</accession>
<dbReference type="AlphaFoldDB" id="A0AA88GU46"/>
<protein>
    <submittedName>
        <fullName evidence="2">Uncharacterized protein</fullName>
    </submittedName>
</protein>
<keyword evidence="3" id="KW-1185">Reference proteome</keyword>
<evidence type="ECO:0000313" key="3">
    <source>
        <dbReference type="Proteomes" id="UP000816034"/>
    </source>
</evidence>
<gene>
    <name evidence="2" type="ORF">C9374_003000</name>
</gene>
<reference evidence="2 3" key="1">
    <citation type="journal article" date="2018" name="BMC Genomics">
        <title>The genome of Naegleria lovaniensis, the basis for a comparative approach to unravel pathogenicity factors of the human pathogenic amoeba N. fowleri.</title>
        <authorList>
            <person name="Liechti N."/>
            <person name="Schurch N."/>
            <person name="Bruggmann R."/>
            <person name="Wittwer M."/>
        </authorList>
    </citation>
    <scope>NUCLEOTIDE SEQUENCE [LARGE SCALE GENOMIC DNA]</scope>
    <source>
        <strain evidence="2 3">ATCC 30569</strain>
    </source>
</reference>
<keyword evidence="1" id="KW-0812">Transmembrane</keyword>
<dbReference type="GeneID" id="68095455"/>
<proteinExistence type="predicted"/>
<dbReference type="RefSeq" id="XP_044549844.1">
    <property type="nucleotide sequence ID" value="XM_044692481.1"/>
</dbReference>
<evidence type="ECO:0000256" key="1">
    <source>
        <dbReference type="SAM" id="Phobius"/>
    </source>
</evidence>
<name>A0AA88GU46_NAELO</name>
<keyword evidence="1" id="KW-0472">Membrane</keyword>
<sequence length="94" mass="10642">MISSHNFRHSKILRQLSSSTPSWMTESSNTIDIDVSERSSSNSANSYIFNFLNNILLPITGVFGVLTILLLFTNYGDDLLDNVLWTDLTNHKFT</sequence>
<comment type="caution">
    <text evidence="2">The sequence shown here is derived from an EMBL/GenBank/DDBJ whole genome shotgun (WGS) entry which is preliminary data.</text>
</comment>
<evidence type="ECO:0000313" key="2">
    <source>
        <dbReference type="EMBL" id="KAG2385851.1"/>
    </source>
</evidence>
<dbReference type="EMBL" id="PYSW02000017">
    <property type="protein sequence ID" value="KAG2385851.1"/>
    <property type="molecule type" value="Genomic_DNA"/>
</dbReference>
<feature type="transmembrane region" description="Helical" evidence="1">
    <location>
        <begin position="47"/>
        <end position="72"/>
    </location>
</feature>
<keyword evidence="1" id="KW-1133">Transmembrane helix</keyword>
<organism evidence="2 3">
    <name type="scientific">Naegleria lovaniensis</name>
    <name type="common">Amoeba</name>
    <dbReference type="NCBI Taxonomy" id="51637"/>
    <lineage>
        <taxon>Eukaryota</taxon>
        <taxon>Discoba</taxon>
        <taxon>Heterolobosea</taxon>
        <taxon>Tetramitia</taxon>
        <taxon>Eutetramitia</taxon>
        <taxon>Vahlkampfiidae</taxon>
        <taxon>Naegleria</taxon>
    </lineage>
</organism>